<dbReference type="Proteomes" id="UP000585507">
    <property type="component" value="Unassembled WGS sequence"/>
</dbReference>
<gene>
    <name evidence="1" type="ORF">GGD55_004679</name>
</gene>
<protein>
    <submittedName>
        <fullName evidence="1">Uncharacterized protein</fullName>
    </submittedName>
</protein>
<dbReference type="EMBL" id="JACHBK010000011">
    <property type="protein sequence ID" value="MBB5537958.1"/>
    <property type="molecule type" value="Genomic_DNA"/>
</dbReference>
<evidence type="ECO:0000313" key="2">
    <source>
        <dbReference type="Proteomes" id="UP000585507"/>
    </source>
</evidence>
<keyword evidence="2" id="KW-1185">Reference proteome</keyword>
<accession>A0A7W8UEQ1</accession>
<comment type="caution">
    <text evidence="1">The sequence shown here is derived from an EMBL/GenBank/DDBJ whole genome shotgun (WGS) entry which is preliminary data.</text>
</comment>
<reference evidence="1 2" key="1">
    <citation type="submission" date="2020-08" db="EMBL/GenBank/DDBJ databases">
        <title>Genomic Encyclopedia of Type Strains, Phase IV (KMG-V): Genome sequencing to study the core and pangenomes of soil and plant-associated prokaryotes.</title>
        <authorList>
            <person name="Whitman W."/>
        </authorList>
    </citation>
    <scope>NUCLEOTIDE SEQUENCE [LARGE SCALE GENOMIC DNA]</scope>
    <source>
        <strain evidence="1 2">SEMIA 4084</strain>
    </source>
</reference>
<sequence>MTVEGHLVGVGCFGDGIDADAADTVLPEKLASR</sequence>
<name>A0A7W8UEQ1_9HYPH</name>
<evidence type="ECO:0000313" key="1">
    <source>
        <dbReference type="EMBL" id="MBB5537958.1"/>
    </source>
</evidence>
<dbReference type="AlphaFoldDB" id="A0A7W8UEQ1"/>
<organism evidence="1 2">
    <name type="scientific">Rhizobium giardinii</name>
    <dbReference type="NCBI Taxonomy" id="56731"/>
    <lineage>
        <taxon>Bacteria</taxon>
        <taxon>Pseudomonadati</taxon>
        <taxon>Pseudomonadota</taxon>
        <taxon>Alphaproteobacteria</taxon>
        <taxon>Hyphomicrobiales</taxon>
        <taxon>Rhizobiaceae</taxon>
        <taxon>Rhizobium/Agrobacterium group</taxon>
        <taxon>Rhizobium</taxon>
    </lineage>
</organism>
<proteinExistence type="predicted"/>